<feature type="transmembrane region" description="Helical" evidence="10">
    <location>
        <begin position="85"/>
        <end position="108"/>
    </location>
</feature>
<keyword evidence="9 10" id="KW-0472">Membrane</keyword>
<evidence type="ECO:0000256" key="3">
    <source>
        <dbReference type="ARBA" id="ARBA00004370"/>
    </source>
</evidence>
<comment type="cofactor">
    <cofactor evidence="1">
        <name>heme</name>
        <dbReference type="ChEBI" id="CHEBI:30413"/>
    </cofactor>
</comment>
<dbReference type="AlphaFoldDB" id="A0A509EJP8"/>
<accession>A0A509EJP8</accession>
<evidence type="ECO:0000256" key="4">
    <source>
        <dbReference type="ARBA" id="ARBA00022617"/>
    </source>
</evidence>
<evidence type="ECO:0000313" key="11">
    <source>
        <dbReference type="EMBL" id="VUD73709.1"/>
    </source>
</evidence>
<comment type="function">
    <text evidence="2">Membrane-anchoring subunit of succinate dehydrogenase (SDH).</text>
</comment>
<dbReference type="Proteomes" id="UP000410984">
    <property type="component" value="Unassembled WGS sequence"/>
</dbReference>
<dbReference type="GO" id="GO:0016020">
    <property type="term" value="C:membrane"/>
    <property type="evidence" value="ECO:0007669"/>
    <property type="project" value="UniProtKB-SubCell"/>
</dbReference>
<protein>
    <recommendedName>
        <fullName evidence="13">Succinate dehydrogenase</fullName>
    </recommendedName>
</protein>
<evidence type="ECO:0000256" key="5">
    <source>
        <dbReference type="ARBA" id="ARBA00022692"/>
    </source>
</evidence>
<evidence type="ECO:0000256" key="1">
    <source>
        <dbReference type="ARBA" id="ARBA00001971"/>
    </source>
</evidence>
<evidence type="ECO:0000313" key="12">
    <source>
        <dbReference type="Proteomes" id="UP000410984"/>
    </source>
</evidence>
<feature type="transmembrane region" description="Helical" evidence="10">
    <location>
        <begin position="12"/>
        <end position="31"/>
    </location>
</feature>
<dbReference type="RefSeq" id="WP_142584927.1">
    <property type="nucleotide sequence ID" value="NZ_CABFPH010000082.1"/>
</dbReference>
<reference evidence="11 12" key="1">
    <citation type="submission" date="2019-06" db="EMBL/GenBank/DDBJ databases">
        <authorList>
            <person name="Rodrigo-Torres L."/>
            <person name="Arahal R. D."/>
            <person name="Lucena T."/>
        </authorList>
    </citation>
    <scope>NUCLEOTIDE SEQUENCE [LARGE SCALE GENOMIC DNA]</scope>
    <source>
        <strain evidence="11 12">SB0023/3</strain>
    </source>
</reference>
<dbReference type="EMBL" id="CABFPH010000082">
    <property type="protein sequence ID" value="VUD73709.1"/>
    <property type="molecule type" value="Genomic_DNA"/>
</dbReference>
<keyword evidence="12" id="KW-1185">Reference proteome</keyword>
<proteinExistence type="predicted"/>
<keyword evidence="6" id="KW-0479">Metal-binding</keyword>
<keyword evidence="5 10" id="KW-0812">Transmembrane</keyword>
<dbReference type="InterPro" id="IPR034804">
    <property type="entry name" value="SQR/QFR_C/D"/>
</dbReference>
<dbReference type="Gene3D" id="1.20.1300.10">
    <property type="entry name" value="Fumarate reductase/succinate dehydrogenase, transmembrane subunit"/>
    <property type="match status" value="1"/>
</dbReference>
<evidence type="ECO:0000256" key="8">
    <source>
        <dbReference type="ARBA" id="ARBA00023004"/>
    </source>
</evidence>
<dbReference type="Pfam" id="PF01127">
    <property type="entry name" value="Sdh_cyt"/>
    <property type="match status" value="1"/>
</dbReference>
<dbReference type="GO" id="GO:0046872">
    <property type="term" value="F:metal ion binding"/>
    <property type="evidence" value="ECO:0007669"/>
    <property type="project" value="UniProtKB-KW"/>
</dbReference>
<evidence type="ECO:0008006" key="13">
    <source>
        <dbReference type="Google" id="ProtNLM"/>
    </source>
</evidence>
<name>A0A509EJP8_9HYPH</name>
<keyword evidence="7 10" id="KW-1133">Transmembrane helix</keyword>
<dbReference type="InterPro" id="IPR000701">
    <property type="entry name" value="SuccDH_FuR_B_TM-su"/>
</dbReference>
<keyword evidence="8" id="KW-0408">Iron</keyword>
<dbReference type="OrthoDB" id="5787321at2"/>
<evidence type="ECO:0000256" key="6">
    <source>
        <dbReference type="ARBA" id="ARBA00022723"/>
    </source>
</evidence>
<keyword evidence="4" id="KW-0349">Heme</keyword>
<evidence type="ECO:0000256" key="7">
    <source>
        <dbReference type="ARBA" id="ARBA00022989"/>
    </source>
</evidence>
<evidence type="ECO:0000256" key="9">
    <source>
        <dbReference type="ARBA" id="ARBA00023136"/>
    </source>
</evidence>
<sequence>MNVRLYLWQRGTAALMAPLVLIHVAVMFYATRQGLSAADILGRTRGSVAWGLFYAAFVAAAAIHAGIGIRTILAEWTPLGARGAALAASAFALLLAGLGARAVIAVVMP</sequence>
<feature type="transmembrane region" description="Helical" evidence="10">
    <location>
        <begin position="51"/>
        <end position="73"/>
    </location>
</feature>
<dbReference type="SUPFAM" id="SSF81343">
    <property type="entry name" value="Fumarate reductase respiratory complex transmembrane subunits"/>
    <property type="match status" value="1"/>
</dbReference>
<evidence type="ECO:0000256" key="10">
    <source>
        <dbReference type="SAM" id="Phobius"/>
    </source>
</evidence>
<organism evidence="11 12">
    <name type="scientific">Methylobacterium symbioticum</name>
    <dbReference type="NCBI Taxonomy" id="2584084"/>
    <lineage>
        <taxon>Bacteria</taxon>
        <taxon>Pseudomonadati</taxon>
        <taxon>Pseudomonadota</taxon>
        <taxon>Alphaproteobacteria</taxon>
        <taxon>Hyphomicrobiales</taxon>
        <taxon>Methylobacteriaceae</taxon>
        <taxon>Methylobacterium</taxon>
    </lineage>
</organism>
<comment type="subcellular location">
    <subcellularLocation>
        <location evidence="3">Membrane</location>
    </subcellularLocation>
</comment>
<evidence type="ECO:0000256" key="2">
    <source>
        <dbReference type="ARBA" id="ARBA00004050"/>
    </source>
</evidence>
<gene>
    <name evidence="11" type="ORF">MET9862_04328</name>
</gene>